<keyword evidence="3" id="KW-1185">Reference proteome</keyword>
<sequence>MRLTVKTAVIAAAIASTAVLVAPGTASADPRDPLPSNCAEGKVCLYDGHNLTGDVLQLDPVTTPFIGWEWNDRASSVWNRSGDYACIWLDANHYGYPFDIPPGATQELLYLYDNAVSSISINGCGG</sequence>
<dbReference type="Pfam" id="PF03995">
    <property type="entry name" value="Inhibitor_I36"/>
    <property type="match status" value="1"/>
</dbReference>
<organism evidence="2 3">
    <name type="scientific">Streptomyces minutiscleroticus</name>
    <dbReference type="NCBI Taxonomy" id="68238"/>
    <lineage>
        <taxon>Bacteria</taxon>
        <taxon>Bacillati</taxon>
        <taxon>Actinomycetota</taxon>
        <taxon>Actinomycetes</taxon>
        <taxon>Kitasatosporales</taxon>
        <taxon>Streptomycetaceae</taxon>
        <taxon>Streptomyces</taxon>
    </lineage>
</organism>
<proteinExistence type="predicted"/>
<evidence type="ECO:0000256" key="1">
    <source>
        <dbReference type="SAM" id="SignalP"/>
    </source>
</evidence>
<keyword evidence="1" id="KW-0732">Signal</keyword>
<gene>
    <name evidence="2" type="ORF">GCM10010358_12500</name>
</gene>
<feature type="chain" id="PRO_5037046575" description="Peptidase inhibitor family I36" evidence="1">
    <location>
        <begin position="29"/>
        <end position="126"/>
    </location>
</feature>
<dbReference type="RefSeq" id="WP_190189150.1">
    <property type="nucleotide sequence ID" value="NZ_BMVU01000003.1"/>
</dbReference>
<evidence type="ECO:0000313" key="3">
    <source>
        <dbReference type="Proteomes" id="UP000619244"/>
    </source>
</evidence>
<reference evidence="2" key="1">
    <citation type="journal article" date="2014" name="Int. J. Syst. Evol. Microbiol.">
        <title>Complete genome sequence of Corynebacterium casei LMG S-19264T (=DSM 44701T), isolated from a smear-ripened cheese.</title>
        <authorList>
            <consortium name="US DOE Joint Genome Institute (JGI-PGF)"/>
            <person name="Walter F."/>
            <person name="Albersmeier A."/>
            <person name="Kalinowski J."/>
            <person name="Ruckert C."/>
        </authorList>
    </citation>
    <scope>NUCLEOTIDE SEQUENCE</scope>
    <source>
        <strain evidence="2">JCM 4790</strain>
    </source>
</reference>
<dbReference type="EMBL" id="BMVU01000003">
    <property type="protein sequence ID" value="GGX59526.1"/>
    <property type="molecule type" value="Genomic_DNA"/>
</dbReference>
<dbReference type="Proteomes" id="UP000619244">
    <property type="component" value="Unassembled WGS sequence"/>
</dbReference>
<evidence type="ECO:0008006" key="4">
    <source>
        <dbReference type="Google" id="ProtNLM"/>
    </source>
</evidence>
<feature type="signal peptide" evidence="1">
    <location>
        <begin position="1"/>
        <end position="28"/>
    </location>
</feature>
<accession>A0A918KE96</accession>
<reference evidence="2" key="2">
    <citation type="submission" date="2020-09" db="EMBL/GenBank/DDBJ databases">
        <authorList>
            <person name="Sun Q."/>
            <person name="Ohkuma M."/>
        </authorList>
    </citation>
    <scope>NUCLEOTIDE SEQUENCE</scope>
    <source>
        <strain evidence="2">JCM 4790</strain>
    </source>
</reference>
<protein>
    <recommendedName>
        <fullName evidence="4">Peptidase inhibitor family I36</fullName>
    </recommendedName>
</protein>
<evidence type="ECO:0000313" key="2">
    <source>
        <dbReference type="EMBL" id="GGX59526.1"/>
    </source>
</evidence>
<dbReference type="AlphaFoldDB" id="A0A918KE96"/>
<dbReference type="Gene3D" id="2.60.20.10">
    <property type="entry name" value="Crystallins"/>
    <property type="match status" value="1"/>
</dbReference>
<name>A0A918KE96_9ACTN</name>
<comment type="caution">
    <text evidence="2">The sequence shown here is derived from an EMBL/GenBank/DDBJ whole genome shotgun (WGS) entry which is preliminary data.</text>
</comment>